<feature type="domain" description="Sulfatase N-terminal" evidence="2">
    <location>
        <begin position="229"/>
        <end position="503"/>
    </location>
</feature>
<dbReference type="Gene3D" id="3.40.720.10">
    <property type="entry name" value="Alkaline Phosphatase, subunit A"/>
    <property type="match status" value="1"/>
</dbReference>
<dbReference type="InterPro" id="IPR012159">
    <property type="entry name" value="YejM-like"/>
</dbReference>
<dbReference type="PANTHER" id="PTHR43751:SF3">
    <property type="entry name" value="SULFATASE N-TERMINAL DOMAIN-CONTAINING PROTEIN"/>
    <property type="match status" value="1"/>
</dbReference>
<evidence type="ECO:0000313" key="4">
    <source>
        <dbReference type="EMBL" id="SFV69278.1"/>
    </source>
</evidence>
<proteinExistence type="predicted"/>
<feature type="transmembrane region" description="Helical" evidence="1">
    <location>
        <begin position="31"/>
        <end position="54"/>
    </location>
</feature>
<evidence type="ECO:0000259" key="2">
    <source>
        <dbReference type="Pfam" id="PF00884"/>
    </source>
</evidence>
<keyword evidence="1" id="KW-1133">Transmembrane helix</keyword>
<dbReference type="GO" id="GO:0047753">
    <property type="term" value="F:choline-sulfatase activity"/>
    <property type="evidence" value="ECO:0007669"/>
    <property type="project" value="UniProtKB-EC"/>
</dbReference>
<protein>
    <submittedName>
        <fullName evidence="4">Choline-sulfatase</fullName>
        <ecNumber evidence="4">3.1.6.6</ecNumber>
    </submittedName>
</protein>
<dbReference type="SUPFAM" id="SSF53649">
    <property type="entry name" value="Alkaline phosphatase-like"/>
    <property type="match status" value="1"/>
</dbReference>
<evidence type="ECO:0000256" key="1">
    <source>
        <dbReference type="SAM" id="Phobius"/>
    </source>
</evidence>
<accession>A0A1W1CTT1</accession>
<feature type="domain" description="Inner membrane protein YejM N-terminal" evidence="3">
    <location>
        <begin position="3"/>
        <end position="223"/>
    </location>
</feature>
<dbReference type="CDD" id="cd16148">
    <property type="entry name" value="sulfatase_like"/>
    <property type="match status" value="1"/>
</dbReference>
<dbReference type="PIRSF" id="PIRSF004950">
    <property type="entry name" value="Mmb_sulf_HI0842"/>
    <property type="match status" value="1"/>
</dbReference>
<feature type="transmembrane region" description="Helical" evidence="1">
    <location>
        <begin position="115"/>
        <end position="134"/>
    </location>
</feature>
<dbReference type="Pfam" id="PF00884">
    <property type="entry name" value="Sulfatase"/>
    <property type="match status" value="1"/>
</dbReference>
<dbReference type="EMBL" id="FPHJ01000066">
    <property type="protein sequence ID" value="SFV69278.1"/>
    <property type="molecule type" value="Genomic_DNA"/>
</dbReference>
<gene>
    <name evidence="4" type="ORF">MNB_SUP05-5-121</name>
</gene>
<dbReference type="PANTHER" id="PTHR43751">
    <property type="entry name" value="SULFATASE"/>
    <property type="match status" value="1"/>
</dbReference>
<keyword evidence="1" id="KW-0472">Membrane</keyword>
<feature type="transmembrane region" description="Helical" evidence="1">
    <location>
        <begin position="61"/>
        <end position="82"/>
    </location>
</feature>
<dbReference type="InterPro" id="IPR017850">
    <property type="entry name" value="Alkaline_phosphatase_core_sf"/>
</dbReference>
<dbReference type="EC" id="3.1.6.6" evidence="4"/>
<dbReference type="InterPro" id="IPR024588">
    <property type="entry name" value="YejM_N"/>
</dbReference>
<dbReference type="AlphaFoldDB" id="A0A1W1CTT1"/>
<dbReference type="InterPro" id="IPR052701">
    <property type="entry name" value="GAG_Ulvan_Degrading_Sulfatases"/>
</dbReference>
<name>A0A1W1CTT1_9ZZZZ</name>
<organism evidence="4">
    <name type="scientific">hydrothermal vent metagenome</name>
    <dbReference type="NCBI Taxonomy" id="652676"/>
    <lineage>
        <taxon>unclassified sequences</taxon>
        <taxon>metagenomes</taxon>
        <taxon>ecological metagenomes</taxon>
    </lineage>
</organism>
<sequence>MPFNLLLLLVLSFSYLDIIQLSNDVLSNIYLPLAFISQISLMVFLIFLLTLPLLFLRKFGIFIIITIYTILIFFLFLDTLVFQQYRFHINAFVIELIINGGGDIFNFSWITWLKTIGFLIFVLSIEVIGSVILWRWTRIKHYWGYINTLFIILSILISQTIHAWSYVYSYTPVLKLTPVLPYYYPVISQELVDYFNFPVYKSDNQKIKKYQGRLNYPKKPLQCVAKSKQNIVFIVVDTLRFDMLNAKTMPNTTAFAKQNIIFNNHLSGGHGTRTGIFALMTGIPSIYWDDFLQTKTSSVFIETLQKNNYKLNILASAKLTSPAFDKTIFAKVKNLRTHTKGNGSAEKDIQITKEFIDFIDNRDKSKPFFTFLFYDAVHGYNTPKNFKKPFLPELSKIDYFKLNNSYDPTTLINRYKNSVYFVDGLIAKVIAKLKADDEYENTIIVITADHGQEFNDNKLNYWGHSSNFSKYQLQIPMVLKMHNQTKIINRRTTSLDVVPTIMQEVLNCKNEISDYSLGFNLFDTKKRDFLISGVKTHYGVITDDLIVVDRNINVLLSYDLNYRPSNKKLPIDIYKKVVRDLSWFYH</sequence>
<keyword evidence="1" id="KW-0812">Transmembrane</keyword>
<keyword evidence="4" id="KW-0378">Hydrolase</keyword>
<reference evidence="4" key="1">
    <citation type="submission" date="2016-10" db="EMBL/GenBank/DDBJ databases">
        <authorList>
            <person name="de Groot N.N."/>
        </authorList>
    </citation>
    <scope>NUCLEOTIDE SEQUENCE</scope>
</reference>
<dbReference type="InterPro" id="IPR000917">
    <property type="entry name" value="Sulfatase_N"/>
</dbReference>
<dbReference type="Pfam" id="PF11893">
    <property type="entry name" value="DUF3413"/>
    <property type="match status" value="1"/>
</dbReference>
<feature type="transmembrane region" description="Helical" evidence="1">
    <location>
        <begin position="146"/>
        <end position="167"/>
    </location>
</feature>
<evidence type="ECO:0000259" key="3">
    <source>
        <dbReference type="Pfam" id="PF11893"/>
    </source>
</evidence>